<sequence length="627" mass="73247">MTNKRYSHLSSTGKEHFNTEKEIQKYHLDVSTFDVINVSNFRNYKCSTLFWYLYMWTLVFLSFALLATDIYSCLNILVFHRWATDNYKPYAYSVAKWIFTGCIIFQFVLLFYHWMWAIHIMRTKNIALVYLNSIAKKVYSIRRYDYFCLLNNINEGNFFDWCCFLTYYELDNALQILVADTPRQVINVLTLRYYATGGELNNNILQNIEDIAKTNLYLSIILSFMCLSVFIYAIFLFRFLFGMICYIPLKVQLKGDNYNSFKDYCCSIVNDHIETAVRLNHKPKTVLLEQGILSEERIAKLPVLGDTPPEYNDYSKTFYRTTTKDYSTKESIIPLRDIKSRSNSTPDYKLEFGNKNQEQVYSPINDQLNNIDKRLSELREKYNQQSLTYAYGETDFNRSGPQSISNYKPRNGSSSSQQSQDVFIPGQQRRANSLPYQETVGTTIGKLPKRSVTDNLEYKPRRKQPPPPLLFENVDIEEEEEQQGEANAVLDRYPIPPLEKTYMQDYHKQDFVLPQEIDGSRSLSNQSHPWQLDYPPVENPFMNSTEELSSPLVESTARNIKRTFTDQYPITEEEAQSTSKEATPDPPEAYPATDSVIDELLDKHTFTQPTQETPYPVRGVSKYFEHQ</sequence>
<proteinExistence type="predicted"/>
<evidence type="ECO:0008006" key="5">
    <source>
        <dbReference type="Google" id="ProtNLM"/>
    </source>
</evidence>
<dbReference type="InterPro" id="IPR031606">
    <property type="entry name" value="Kch1/2"/>
</dbReference>
<dbReference type="GO" id="GO:0015079">
    <property type="term" value="F:potassium ion transmembrane transporter activity"/>
    <property type="evidence" value="ECO:0007669"/>
    <property type="project" value="InterPro"/>
</dbReference>
<feature type="compositionally biased region" description="Polar residues" evidence="1">
    <location>
        <begin position="397"/>
        <end position="421"/>
    </location>
</feature>
<keyword evidence="4" id="KW-1185">Reference proteome</keyword>
<feature type="transmembrane region" description="Helical" evidence="2">
    <location>
        <begin position="216"/>
        <end position="241"/>
    </location>
</feature>
<dbReference type="EMBL" id="QLNQ01000020">
    <property type="protein sequence ID" value="RCK65391.1"/>
    <property type="molecule type" value="Genomic_DNA"/>
</dbReference>
<dbReference type="GO" id="GO:0005886">
    <property type="term" value="C:plasma membrane"/>
    <property type="evidence" value="ECO:0007669"/>
    <property type="project" value="InterPro"/>
</dbReference>
<dbReference type="AlphaFoldDB" id="A0A367YK38"/>
<dbReference type="Pfam" id="PF16944">
    <property type="entry name" value="KCH"/>
    <property type="match status" value="1"/>
</dbReference>
<dbReference type="OrthoDB" id="2128042at2759"/>
<keyword evidence="2" id="KW-0812">Transmembrane</keyword>
<keyword evidence="2" id="KW-0472">Membrane</keyword>
<keyword evidence="2" id="KW-1133">Transmembrane helix</keyword>
<feature type="region of interest" description="Disordered" evidence="1">
    <location>
        <begin position="392"/>
        <end position="421"/>
    </location>
</feature>
<reference evidence="3 4" key="1">
    <citation type="submission" date="2018-06" db="EMBL/GenBank/DDBJ databases">
        <title>Whole genome sequencing of Candida tropicalis (genome annotated by CSBL at Korea University).</title>
        <authorList>
            <person name="Ahn J."/>
        </authorList>
    </citation>
    <scope>NUCLEOTIDE SEQUENCE [LARGE SCALE GENOMIC DNA]</scope>
    <source>
        <strain evidence="3 4">ATCC 20962</strain>
    </source>
</reference>
<organism evidence="3 4">
    <name type="scientific">Candida viswanathii</name>
    <dbReference type="NCBI Taxonomy" id="5486"/>
    <lineage>
        <taxon>Eukaryota</taxon>
        <taxon>Fungi</taxon>
        <taxon>Dikarya</taxon>
        <taxon>Ascomycota</taxon>
        <taxon>Saccharomycotina</taxon>
        <taxon>Pichiomycetes</taxon>
        <taxon>Debaryomycetaceae</taxon>
        <taxon>Candida/Lodderomyces clade</taxon>
        <taxon>Candida</taxon>
    </lineage>
</organism>
<feature type="transmembrane region" description="Helical" evidence="2">
    <location>
        <begin position="49"/>
        <end position="77"/>
    </location>
</feature>
<evidence type="ECO:0000256" key="2">
    <source>
        <dbReference type="SAM" id="Phobius"/>
    </source>
</evidence>
<name>A0A367YK38_9ASCO</name>
<evidence type="ECO:0000313" key="4">
    <source>
        <dbReference type="Proteomes" id="UP000253472"/>
    </source>
</evidence>
<dbReference type="Proteomes" id="UP000253472">
    <property type="component" value="Unassembled WGS sequence"/>
</dbReference>
<accession>A0A367YK38</accession>
<feature type="transmembrane region" description="Helical" evidence="2">
    <location>
        <begin position="97"/>
        <end position="116"/>
    </location>
</feature>
<evidence type="ECO:0000256" key="1">
    <source>
        <dbReference type="SAM" id="MobiDB-lite"/>
    </source>
</evidence>
<gene>
    <name evidence="3" type="ORF">Cantr_01177</name>
</gene>
<dbReference type="PANTHER" id="PTHR36424:SF1">
    <property type="entry name" value="LOW AFFINITY K(+) TRANSPORTER 1-RELATED"/>
    <property type="match status" value="1"/>
</dbReference>
<comment type="caution">
    <text evidence="3">The sequence shown here is derived from an EMBL/GenBank/DDBJ whole genome shotgun (WGS) entry which is preliminary data.</text>
</comment>
<feature type="region of interest" description="Disordered" evidence="1">
    <location>
        <begin position="568"/>
        <end position="627"/>
    </location>
</feature>
<dbReference type="STRING" id="5486.A0A367YK38"/>
<evidence type="ECO:0000313" key="3">
    <source>
        <dbReference type="EMBL" id="RCK65391.1"/>
    </source>
</evidence>
<protein>
    <recommendedName>
        <fullName evidence="5">Vacuolar membrane protein</fullName>
    </recommendedName>
</protein>
<dbReference type="PANTHER" id="PTHR36424">
    <property type="entry name" value="PHEROMONE-REGULATED MEMBRANE PROTEIN 6"/>
    <property type="match status" value="1"/>
</dbReference>